<dbReference type="AlphaFoldDB" id="A0A2A4FTW9"/>
<reference evidence="2 3" key="1">
    <citation type="submission" date="2017-09" db="EMBL/GenBank/DDBJ databases">
        <title>The Catabolism of 3,6-Dichlorosalicylic acid is Initiated by the Cytochrome P450 Monooxygenase DsmABC in Rhizorhabdus dicambivorans Ndbn-20.</title>
        <authorList>
            <person name="Na L."/>
        </authorList>
    </citation>
    <scope>NUCLEOTIDE SEQUENCE [LARGE SCALE GENOMIC DNA]</scope>
    <source>
        <strain evidence="2 3">Ndbn-20m</strain>
    </source>
</reference>
<protein>
    <submittedName>
        <fullName evidence="2">DNA-binding protein</fullName>
    </submittedName>
</protein>
<proteinExistence type="predicted"/>
<dbReference type="KEGG" id="rdi:CMV14_16335"/>
<evidence type="ECO:0000313" key="3">
    <source>
        <dbReference type="Proteomes" id="UP000218934"/>
    </source>
</evidence>
<name>A0A2A4FTW9_9SPHN</name>
<evidence type="ECO:0000313" key="2">
    <source>
        <dbReference type="EMBL" id="PCE41146.1"/>
    </source>
</evidence>
<dbReference type="Proteomes" id="UP000218934">
    <property type="component" value="Unassembled WGS sequence"/>
</dbReference>
<evidence type="ECO:0000259" key="1">
    <source>
        <dbReference type="Pfam" id="PF12728"/>
    </source>
</evidence>
<dbReference type="OrthoDB" id="9806994at2"/>
<dbReference type="EMBL" id="NWUF01000018">
    <property type="protein sequence ID" value="PCE41146.1"/>
    <property type="molecule type" value="Genomic_DNA"/>
</dbReference>
<feature type="domain" description="Helix-turn-helix" evidence="1">
    <location>
        <begin position="14"/>
        <end position="64"/>
    </location>
</feature>
<sequence length="67" mass="7672">MRDIAPTAAASSPFLSNDEAASFLRLSPRTLEKFRVTGGGPKFRKFRRRVLYALTDLRDWADRRISD</sequence>
<dbReference type="GO" id="GO:0003677">
    <property type="term" value="F:DNA binding"/>
    <property type="evidence" value="ECO:0007669"/>
    <property type="project" value="UniProtKB-KW"/>
</dbReference>
<keyword evidence="3" id="KW-1185">Reference proteome</keyword>
<dbReference type="InterPro" id="IPR041657">
    <property type="entry name" value="HTH_17"/>
</dbReference>
<dbReference type="InterPro" id="IPR009061">
    <property type="entry name" value="DNA-bd_dom_put_sf"/>
</dbReference>
<organism evidence="2 3">
    <name type="scientific">Rhizorhabdus dicambivorans</name>
    <dbReference type="NCBI Taxonomy" id="1850238"/>
    <lineage>
        <taxon>Bacteria</taxon>
        <taxon>Pseudomonadati</taxon>
        <taxon>Pseudomonadota</taxon>
        <taxon>Alphaproteobacteria</taxon>
        <taxon>Sphingomonadales</taxon>
        <taxon>Sphingomonadaceae</taxon>
        <taxon>Rhizorhabdus</taxon>
    </lineage>
</organism>
<dbReference type="Pfam" id="PF12728">
    <property type="entry name" value="HTH_17"/>
    <property type="match status" value="1"/>
</dbReference>
<gene>
    <name evidence="2" type="ORF">COO09_16725</name>
</gene>
<keyword evidence="2" id="KW-0238">DNA-binding</keyword>
<dbReference type="SUPFAM" id="SSF46955">
    <property type="entry name" value="Putative DNA-binding domain"/>
    <property type="match status" value="1"/>
</dbReference>
<comment type="caution">
    <text evidence="2">The sequence shown here is derived from an EMBL/GenBank/DDBJ whole genome shotgun (WGS) entry which is preliminary data.</text>
</comment>
<accession>A0A2A4FTW9</accession>